<sequence length="270" mass="30545">MNGHLPWARLASVAGVGSSYTLPIFDIAANDVKGSQCNLSECPPWKTHFPEIAPALNKRDRDILGILVVLNAEHAGIIPVISCVLGCTGEDMNDALDRISPYVERHGAELALRANIRDLLEDPRRGRELIGYYHNMVAMWCLGLRGSKYPRLMLYAAERWEYHTTKSRRSSALYRALRDSPFPRRIQAYEYHWLQTVIAWLRRGAKNPEREAAIFELETHLNKVAQLLQKTDRPAGSPRLIHAARRLGVDIQVIVLIVVAAFLYLSTVKK</sequence>
<dbReference type="Proteomes" id="UP001215280">
    <property type="component" value="Unassembled WGS sequence"/>
</dbReference>
<keyword evidence="1" id="KW-1133">Transmembrane helix</keyword>
<feature type="transmembrane region" description="Helical" evidence="1">
    <location>
        <begin position="247"/>
        <end position="265"/>
    </location>
</feature>
<dbReference type="EMBL" id="JARJLG010000172">
    <property type="protein sequence ID" value="KAJ7732782.1"/>
    <property type="molecule type" value="Genomic_DNA"/>
</dbReference>
<keyword evidence="3" id="KW-1185">Reference proteome</keyword>
<organism evidence="2 3">
    <name type="scientific">Mycena maculata</name>
    <dbReference type="NCBI Taxonomy" id="230809"/>
    <lineage>
        <taxon>Eukaryota</taxon>
        <taxon>Fungi</taxon>
        <taxon>Dikarya</taxon>
        <taxon>Basidiomycota</taxon>
        <taxon>Agaricomycotina</taxon>
        <taxon>Agaricomycetes</taxon>
        <taxon>Agaricomycetidae</taxon>
        <taxon>Agaricales</taxon>
        <taxon>Marasmiineae</taxon>
        <taxon>Mycenaceae</taxon>
        <taxon>Mycena</taxon>
    </lineage>
</organism>
<reference evidence="2" key="1">
    <citation type="submission" date="2023-03" db="EMBL/GenBank/DDBJ databases">
        <title>Massive genome expansion in bonnet fungi (Mycena s.s.) driven by repeated elements and novel gene families across ecological guilds.</title>
        <authorList>
            <consortium name="Lawrence Berkeley National Laboratory"/>
            <person name="Harder C.B."/>
            <person name="Miyauchi S."/>
            <person name="Viragh M."/>
            <person name="Kuo A."/>
            <person name="Thoen E."/>
            <person name="Andreopoulos B."/>
            <person name="Lu D."/>
            <person name="Skrede I."/>
            <person name="Drula E."/>
            <person name="Henrissat B."/>
            <person name="Morin E."/>
            <person name="Kohler A."/>
            <person name="Barry K."/>
            <person name="LaButti K."/>
            <person name="Morin E."/>
            <person name="Salamov A."/>
            <person name="Lipzen A."/>
            <person name="Mereny Z."/>
            <person name="Hegedus B."/>
            <person name="Baldrian P."/>
            <person name="Stursova M."/>
            <person name="Weitz H."/>
            <person name="Taylor A."/>
            <person name="Grigoriev I.V."/>
            <person name="Nagy L.G."/>
            <person name="Martin F."/>
            <person name="Kauserud H."/>
        </authorList>
    </citation>
    <scope>NUCLEOTIDE SEQUENCE</scope>
    <source>
        <strain evidence="2">CBHHK188m</strain>
    </source>
</reference>
<accession>A0AAD7I228</accession>
<keyword evidence="1" id="KW-0812">Transmembrane</keyword>
<evidence type="ECO:0000313" key="2">
    <source>
        <dbReference type="EMBL" id="KAJ7732782.1"/>
    </source>
</evidence>
<keyword evidence="1" id="KW-0472">Membrane</keyword>
<proteinExistence type="predicted"/>
<protein>
    <submittedName>
        <fullName evidence="2">Uncharacterized protein</fullName>
    </submittedName>
</protein>
<evidence type="ECO:0000313" key="3">
    <source>
        <dbReference type="Proteomes" id="UP001215280"/>
    </source>
</evidence>
<comment type="caution">
    <text evidence="2">The sequence shown here is derived from an EMBL/GenBank/DDBJ whole genome shotgun (WGS) entry which is preliminary data.</text>
</comment>
<dbReference type="AlphaFoldDB" id="A0AAD7I228"/>
<evidence type="ECO:0000256" key="1">
    <source>
        <dbReference type="SAM" id="Phobius"/>
    </source>
</evidence>
<gene>
    <name evidence="2" type="ORF">DFH07DRAFT_846199</name>
</gene>
<name>A0AAD7I228_9AGAR</name>